<keyword evidence="4" id="KW-0804">Transcription</keyword>
<dbReference type="InterPro" id="IPR000847">
    <property type="entry name" value="LysR_HTH_N"/>
</dbReference>
<dbReference type="InterPro" id="IPR050176">
    <property type="entry name" value="LTTR"/>
</dbReference>
<accession>A0A2C9ES69</accession>
<dbReference type="HOGENOM" id="CLU_039613_2_1_6"/>
<gene>
    <name evidence="6" type="ORF">PFLCHA0_c46070</name>
</gene>
<dbReference type="PROSITE" id="PS50931">
    <property type="entry name" value="HTH_LYSR"/>
    <property type="match status" value="1"/>
</dbReference>
<dbReference type="Gene3D" id="3.40.190.290">
    <property type="match status" value="1"/>
</dbReference>
<evidence type="ECO:0000259" key="5">
    <source>
        <dbReference type="PROSITE" id="PS50931"/>
    </source>
</evidence>
<dbReference type="SUPFAM" id="SSF53850">
    <property type="entry name" value="Periplasmic binding protein-like II"/>
    <property type="match status" value="1"/>
</dbReference>
<dbReference type="AlphaFoldDB" id="A0A2C9ES69"/>
<organism evidence="6 7">
    <name type="scientific">Pseudomonas protegens (strain DSM 19095 / LMG 27888 / CFBP 6595 / CHA0)</name>
    <dbReference type="NCBI Taxonomy" id="1124983"/>
    <lineage>
        <taxon>Bacteria</taxon>
        <taxon>Pseudomonadati</taxon>
        <taxon>Pseudomonadota</taxon>
        <taxon>Gammaproteobacteria</taxon>
        <taxon>Pseudomonadales</taxon>
        <taxon>Pseudomonadaceae</taxon>
        <taxon>Pseudomonas</taxon>
    </lineage>
</organism>
<dbReference type="Pfam" id="PF00126">
    <property type="entry name" value="HTH_1"/>
    <property type="match status" value="1"/>
</dbReference>
<dbReference type="GO" id="GO:0003700">
    <property type="term" value="F:DNA-binding transcription factor activity"/>
    <property type="evidence" value="ECO:0007669"/>
    <property type="project" value="InterPro"/>
</dbReference>
<proteinExistence type="inferred from homology"/>
<dbReference type="InterPro" id="IPR036388">
    <property type="entry name" value="WH-like_DNA-bd_sf"/>
</dbReference>
<dbReference type="KEGG" id="pprc:PFLCHA0_c46070"/>
<evidence type="ECO:0000256" key="4">
    <source>
        <dbReference type="ARBA" id="ARBA00023163"/>
    </source>
</evidence>
<evidence type="ECO:0000256" key="2">
    <source>
        <dbReference type="ARBA" id="ARBA00023015"/>
    </source>
</evidence>
<dbReference type="PANTHER" id="PTHR30579">
    <property type="entry name" value="TRANSCRIPTIONAL REGULATOR"/>
    <property type="match status" value="1"/>
</dbReference>
<dbReference type="PANTHER" id="PTHR30579:SF3">
    <property type="entry name" value="TRANSCRIPTIONAL REGULATORY PROTEIN"/>
    <property type="match status" value="1"/>
</dbReference>
<dbReference type="Gene3D" id="1.10.10.10">
    <property type="entry name" value="Winged helix-like DNA-binding domain superfamily/Winged helix DNA-binding domain"/>
    <property type="match status" value="1"/>
</dbReference>
<dbReference type="InterPro" id="IPR005119">
    <property type="entry name" value="LysR_subst-bd"/>
</dbReference>
<protein>
    <submittedName>
        <fullName evidence="6">Transcriptional regulator, LysR family</fullName>
    </submittedName>
</protein>
<dbReference type="eggNOG" id="COG0583">
    <property type="taxonomic scope" value="Bacteria"/>
</dbReference>
<dbReference type="Proteomes" id="UP000013940">
    <property type="component" value="Chromosome"/>
</dbReference>
<evidence type="ECO:0000313" key="7">
    <source>
        <dbReference type="Proteomes" id="UP000013940"/>
    </source>
</evidence>
<dbReference type="InterPro" id="IPR036390">
    <property type="entry name" value="WH_DNA-bd_sf"/>
</dbReference>
<name>A0A2C9ES69_PSEPH</name>
<dbReference type="EMBL" id="CP003190">
    <property type="protein sequence ID" value="AGL86358.1"/>
    <property type="molecule type" value="Genomic_DNA"/>
</dbReference>
<comment type="similarity">
    <text evidence="1">Belongs to the LysR transcriptional regulatory family.</text>
</comment>
<reference evidence="7" key="1">
    <citation type="journal article" date="2014" name="Genome Announc.">
        <title>Full-genome sequence of the plant growth-promoting bacterium Pseudomonas protegens CHA0.</title>
        <authorList>
            <person name="Jousset A."/>
            <person name="Schuldes J."/>
            <person name="Keel C."/>
            <person name="Maurhofer M."/>
            <person name="Daniel R."/>
            <person name="Scheu S."/>
            <person name="Thuermer A."/>
        </authorList>
    </citation>
    <scope>NUCLEOTIDE SEQUENCE [LARGE SCALE GENOMIC DNA]</scope>
    <source>
        <strain evidence="7">DSM 19095 / LMG 27888 / CFBP 6595 / CHA0</strain>
    </source>
</reference>
<feature type="domain" description="HTH lysR-type" evidence="5">
    <location>
        <begin position="49"/>
        <end position="106"/>
    </location>
</feature>
<evidence type="ECO:0000256" key="1">
    <source>
        <dbReference type="ARBA" id="ARBA00009437"/>
    </source>
</evidence>
<dbReference type="GO" id="GO:0003677">
    <property type="term" value="F:DNA binding"/>
    <property type="evidence" value="ECO:0007669"/>
    <property type="project" value="UniProtKB-KW"/>
</dbReference>
<dbReference type="SUPFAM" id="SSF46785">
    <property type="entry name" value="Winged helix' DNA-binding domain"/>
    <property type="match status" value="1"/>
</dbReference>
<sequence>MVGAGTCGCMELSGCDPDLSMAWAHYKLAPTQSILAFTQMIIAPAHYQLDYPDLSLILALVRGGSLARAAALLKVDVSTVFRAVRRLEAGLGQQLFDKSRAGYLPTSLAQALAQQAEHAEQALEAARIGVARGGEVVSGTVRLTCTDSVLQGLLLPALAQFMANYPALVIELCTSNDFANLNRRDADIAVRLTARPPEHLVGRCLGAVSYRVCASPAYRQRVDCTDLSRLAWIAPDDFLPDHPTVVWRRQQWPGVQPSYRCNSMLSVTELVRAGLGVAALPDFLVGSAGLEALSEPLGQETALWLLTRPDCRALRSVVTLFDELARHLRWP</sequence>
<keyword evidence="3" id="KW-0238">DNA-binding</keyword>
<evidence type="ECO:0000256" key="3">
    <source>
        <dbReference type="ARBA" id="ARBA00023125"/>
    </source>
</evidence>
<dbReference type="Pfam" id="PF03466">
    <property type="entry name" value="LysR_substrate"/>
    <property type="match status" value="1"/>
</dbReference>
<keyword evidence="2" id="KW-0805">Transcription regulation</keyword>
<evidence type="ECO:0000313" key="6">
    <source>
        <dbReference type="EMBL" id="AGL86358.1"/>
    </source>
</evidence>